<organism evidence="2 3">
    <name type="scientific">Cymbomonas tetramitiformis</name>
    <dbReference type="NCBI Taxonomy" id="36881"/>
    <lineage>
        <taxon>Eukaryota</taxon>
        <taxon>Viridiplantae</taxon>
        <taxon>Chlorophyta</taxon>
        <taxon>Pyramimonadophyceae</taxon>
        <taxon>Pyramimonadales</taxon>
        <taxon>Pyramimonadaceae</taxon>
        <taxon>Cymbomonas</taxon>
    </lineage>
</organism>
<feature type="transmembrane region" description="Helical" evidence="1">
    <location>
        <begin position="97"/>
        <end position="120"/>
    </location>
</feature>
<evidence type="ECO:0000256" key="1">
    <source>
        <dbReference type="SAM" id="Phobius"/>
    </source>
</evidence>
<reference evidence="2 3" key="1">
    <citation type="journal article" date="2015" name="Genome Biol. Evol.">
        <title>Comparative Genomics of a Bacterivorous Green Alga Reveals Evolutionary Causalities and Consequences of Phago-Mixotrophic Mode of Nutrition.</title>
        <authorList>
            <person name="Burns J.A."/>
            <person name="Paasch A."/>
            <person name="Narechania A."/>
            <person name="Kim E."/>
        </authorList>
    </citation>
    <scope>NUCLEOTIDE SEQUENCE [LARGE SCALE GENOMIC DNA]</scope>
    <source>
        <strain evidence="2 3">PLY_AMNH</strain>
    </source>
</reference>
<dbReference type="EMBL" id="LGRX02024841">
    <property type="protein sequence ID" value="KAK3253443.1"/>
    <property type="molecule type" value="Genomic_DNA"/>
</dbReference>
<evidence type="ECO:0000313" key="3">
    <source>
        <dbReference type="Proteomes" id="UP001190700"/>
    </source>
</evidence>
<keyword evidence="1" id="KW-0812">Transmembrane</keyword>
<proteinExistence type="predicted"/>
<dbReference type="AlphaFoldDB" id="A0AAE0CFI7"/>
<keyword evidence="1" id="KW-0472">Membrane</keyword>
<sequence length="383" mass="43032">MTKTRLDTGTVVSLLRQRIPDLLDLCIFAQFTLKFYRLVGGYTNGEYEYKDGIPMSSSRPHGASGTVGLLQVVRAPWAIVATKDMARENVVLVENSVLLIVSIYFILLFFFFPTYVLALYEDRDYQYGGGNLLGCTKEEASGLCRDVYIFEDVFRTVNQLGTLLSRMMAVYASAKLTLALRSDESTRNETFSRYHQRSWTAQEFVNANHLRVCDQPGIQEAAVTKDEDNIFQELRDMASMEIQQAAPLWLDKRMQPENQPTEADKFFKVIKLLSTSKKVQSSLKFHKLAESVAIFGELEQLVDASVKRDKVLALLPMLSNVVVANIQELSTLVTMCEEASDLFQPLKNRSIKLRTLLEQEDGEASNEKAGGAGVTTMVTVSQL</sequence>
<protein>
    <submittedName>
        <fullName evidence="2">Uncharacterized protein</fullName>
    </submittedName>
</protein>
<dbReference type="Proteomes" id="UP001190700">
    <property type="component" value="Unassembled WGS sequence"/>
</dbReference>
<keyword evidence="1" id="KW-1133">Transmembrane helix</keyword>
<accession>A0AAE0CFI7</accession>
<keyword evidence="3" id="KW-1185">Reference proteome</keyword>
<evidence type="ECO:0000313" key="2">
    <source>
        <dbReference type="EMBL" id="KAK3253443.1"/>
    </source>
</evidence>
<comment type="caution">
    <text evidence="2">The sequence shown here is derived from an EMBL/GenBank/DDBJ whole genome shotgun (WGS) entry which is preliminary data.</text>
</comment>
<gene>
    <name evidence="2" type="ORF">CYMTET_37305</name>
</gene>
<name>A0AAE0CFI7_9CHLO</name>